<dbReference type="GO" id="GO:0032259">
    <property type="term" value="P:methylation"/>
    <property type="evidence" value="ECO:0007669"/>
    <property type="project" value="UniProtKB-KW"/>
</dbReference>
<organism evidence="1 2">
    <name type="scientific">Deminuibacter soli</name>
    <dbReference type="NCBI Taxonomy" id="2291815"/>
    <lineage>
        <taxon>Bacteria</taxon>
        <taxon>Pseudomonadati</taxon>
        <taxon>Bacteroidota</taxon>
        <taxon>Chitinophagia</taxon>
        <taxon>Chitinophagales</taxon>
        <taxon>Chitinophagaceae</taxon>
        <taxon>Deminuibacter</taxon>
    </lineage>
</organism>
<dbReference type="Gene3D" id="3.40.50.150">
    <property type="entry name" value="Vaccinia Virus protein VP39"/>
    <property type="match status" value="1"/>
</dbReference>
<protein>
    <submittedName>
        <fullName evidence="1">Class I SAM-dependent methyltransferase</fullName>
    </submittedName>
</protein>
<accession>A0A3E1NLI6</accession>
<dbReference type="Pfam" id="PF13578">
    <property type="entry name" value="Methyltransf_24"/>
    <property type="match status" value="1"/>
</dbReference>
<dbReference type="OrthoDB" id="5464618at2"/>
<keyword evidence="1" id="KW-0489">Methyltransferase</keyword>
<gene>
    <name evidence="1" type="ORF">DXN05_08450</name>
</gene>
<evidence type="ECO:0000313" key="2">
    <source>
        <dbReference type="Proteomes" id="UP000261284"/>
    </source>
</evidence>
<keyword evidence="1" id="KW-0808">Transferase</keyword>
<dbReference type="AlphaFoldDB" id="A0A3E1NLI6"/>
<comment type="caution">
    <text evidence="1">The sequence shown here is derived from an EMBL/GenBank/DDBJ whole genome shotgun (WGS) entry which is preliminary data.</text>
</comment>
<dbReference type="SUPFAM" id="SSF53335">
    <property type="entry name" value="S-adenosyl-L-methionine-dependent methyltransferases"/>
    <property type="match status" value="1"/>
</dbReference>
<dbReference type="Proteomes" id="UP000261284">
    <property type="component" value="Unassembled WGS sequence"/>
</dbReference>
<proteinExistence type="predicted"/>
<keyword evidence="2" id="KW-1185">Reference proteome</keyword>
<name>A0A3E1NLI6_9BACT</name>
<dbReference type="GO" id="GO:0008168">
    <property type="term" value="F:methyltransferase activity"/>
    <property type="evidence" value="ECO:0007669"/>
    <property type="project" value="UniProtKB-KW"/>
</dbReference>
<dbReference type="InterPro" id="IPR029063">
    <property type="entry name" value="SAM-dependent_MTases_sf"/>
</dbReference>
<dbReference type="EMBL" id="QTJU01000002">
    <property type="protein sequence ID" value="RFM28795.1"/>
    <property type="molecule type" value="Genomic_DNA"/>
</dbReference>
<reference evidence="1 2" key="1">
    <citation type="submission" date="2018-08" db="EMBL/GenBank/DDBJ databases">
        <title>Chitinophagaceae sp. K23C18032701, a novel bacterium isolated from forest soil.</title>
        <authorList>
            <person name="Wang C."/>
        </authorList>
    </citation>
    <scope>NUCLEOTIDE SEQUENCE [LARGE SCALE GENOMIC DNA]</scope>
    <source>
        <strain evidence="1 2">K23C18032701</strain>
    </source>
</reference>
<evidence type="ECO:0000313" key="1">
    <source>
        <dbReference type="EMBL" id="RFM28795.1"/>
    </source>
</evidence>
<sequence>MFSKPQMAVKYARYWLHASNGKGHGVHSPFVFDFIVSVLNDAKVYPCYQQVEAARRALLQNEQVLNIDDFGAGSRVITTRQRVVKAIAQSSLKPAKYSQLLFRMVQYYKPATVVELGTSLGITAAYLASGNNTTKVVTMEGAAEVAAVARDTFSKLQLSNIQLIQGNFDETLQPALQQVKQVDLVFIDGNHRYEPTVRYFKELLQFAGADSMIILDDIHWSEEMEQAWHEVQQHPQVTMTIDLFFIGIVLFKPEFKIKQHFTVRF</sequence>